<dbReference type="KEGG" id="cfk:CFRA_03365"/>
<gene>
    <name evidence="6" type="ORF">CFRA_03365</name>
</gene>
<dbReference type="InterPro" id="IPR003593">
    <property type="entry name" value="AAA+_ATPase"/>
</dbReference>
<dbReference type="PANTHER" id="PTHR43335:SF4">
    <property type="entry name" value="ABC TRANSPORTER, ATP-BINDING PROTEIN"/>
    <property type="match status" value="1"/>
</dbReference>
<dbReference type="Pfam" id="PF00005">
    <property type="entry name" value="ABC_tran"/>
    <property type="match status" value="1"/>
</dbReference>
<dbReference type="PROSITE" id="PS50893">
    <property type="entry name" value="ABC_TRANSPORTER_2"/>
    <property type="match status" value="1"/>
</dbReference>
<accession>A0A1L7CRJ9</accession>
<name>A0A1L7CRJ9_9CORY</name>
<organism evidence="6 7">
    <name type="scientific">Corynebacterium frankenforstense DSM 45800</name>
    <dbReference type="NCBI Taxonomy" id="1437875"/>
    <lineage>
        <taxon>Bacteria</taxon>
        <taxon>Bacillati</taxon>
        <taxon>Actinomycetota</taxon>
        <taxon>Actinomycetes</taxon>
        <taxon>Mycobacteriales</taxon>
        <taxon>Corynebacteriaceae</taxon>
        <taxon>Corynebacterium</taxon>
    </lineage>
</organism>
<comment type="similarity">
    <text evidence="1">Belongs to the ABC transporter superfamily.</text>
</comment>
<dbReference type="PROSITE" id="PS00211">
    <property type="entry name" value="ABC_TRANSPORTER_1"/>
    <property type="match status" value="1"/>
</dbReference>
<protein>
    <submittedName>
        <fullName evidence="6">ABC transporter ATP-binding protein</fullName>
    </submittedName>
</protein>
<evidence type="ECO:0000256" key="1">
    <source>
        <dbReference type="ARBA" id="ARBA00005417"/>
    </source>
</evidence>
<dbReference type="Proteomes" id="UP000185434">
    <property type="component" value="Chromosome"/>
</dbReference>
<dbReference type="SMART" id="SM00382">
    <property type="entry name" value="AAA"/>
    <property type="match status" value="1"/>
</dbReference>
<evidence type="ECO:0000256" key="4">
    <source>
        <dbReference type="ARBA" id="ARBA00022840"/>
    </source>
</evidence>
<keyword evidence="3" id="KW-0547">Nucleotide-binding</keyword>
<evidence type="ECO:0000256" key="3">
    <source>
        <dbReference type="ARBA" id="ARBA00022741"/>
    </source>
</evidence>
<dbReference type="STRING" id="1437875.CFRA_03365"/>
<dbReference type="InterPro" id="IPR027417">
    <property type="entry name" value="P-loop_NTPase"/>
</dbReference>
<proteinExistence type="inferred from homology"/>
<dbReference type="InterPro" id="IPR017871">
    <property type="entry name" value="ABC_transporter-like_CS"/>
</dbReference>
<dbReference type="GO" id="GO:0005524">
    <property type="term" value="F:ATP binding"/>
    <property type="evidence" value="ECO:0007669"/>
    <property type="project" value="UniProtKB-KW"/>
</dbReference>
<dbReference type="SUPFAM" id="SSF52540">
    <property type="entry name" value="P-loop containing nucleoside triphosphate hydrolases"/>
    <property type="match status" value="1"/>
</dbReference>
<dbReference type="EMBL" id="CP009247">
    <property type="protein sequence ID" value="APT88473.1"/>
    <property type="molecule type" value="Genomic_DNA"/>
</dbReference>
<keyword evidence="4 6" id="KW-0067">ATP-binding</keyword>
<dbReference type="Gene3D" id="3.40.50.300">
    <property type="entry name" value="P-loop containing nucleotide triphosphate hydrolases"/>
    <property type="match status" value="1"/>
</dbReference>
<evidence type="ECO:0000313" key="7">
    <source>
        <dbReference type="Proteomes" id="UP000185434"/>
    </source>
</evidence>
<reference evidence="6 7" key="1">
    <citation type="submission" date="2014-08" db="EMBL/GenBank/DDBJ databases">
        <title>Complete genome sequence of Corynebacterium frankenforstense ST18(T) (=DSM 45800(T)), isolated from raw cow milk.</title>
        <authorList>
            <person name="Ruckert C."/>
            <person name="Albersmeier A."/>
            <person name="Winkler A."/>
            <person name="Lipski A."/>
            <person name="Kalinowski J."/>
        </authorList>
    </citation>
    <scope>NUCLEOTIDE SEQUENCE [LARGE SCALE GENOMIC DNA]</scope>
    <source>
        <strain evidence="6 7">ST18</strain>
    </source>
</reference>
<dbReference type="RefSeq" id="WP_075663448.1">
    <property type="nucleotide sequence ID" value="NZ_CP009247.1"/>
</dbReference>
<sequence>MSTLEIDSLTKRYGDNLALDNLSFTVPAGSLYGFVGSNGAGKSTCMRIALGVLEADSGEVRVDGRPVDDAVRRTIGYMPEERGLYDKEPIGEQLAYLARLHGVGKQAAQANTEALLERLGLAERAGDKLNTLSLGNQQRVQLAAALVHDPEILVLDEPFSGLDPVAVDVMAELLREYAERGAPVVFSSHQLDLVQRLCDRIVIITDGRRRAEGTVAELRDAGPVLFEVTVGAPPIADAAPAPEGGSVPVGAAAPGAAEPEWLPEGCRLVERHGDTLLVEADSAARDQEILRAALGAGPVHSFTRHRPDLTELFREVVA</sequence>
<keyword evidence="2" id="KW-0813">Transport</keyword>
<dbReference type="GO" id="GO:0016887">
    <property type="term" value="F:ATP hydrolysis activity"/>
    <property type="evidence" value="ECO:0007669"/>
    <property type="project" value="InterPro"/>
</dbReference>
<dbReference type="PANTHER" id="PTHR43335">
    <property type="entry name" value="ABC TRANSPORTER, ATP-BINDING PROTEIN"/>
    <property type="match status" value="1"/>
</dbReference>
<feature type="domain" description="ABC transporter" evidence="5">
    <location>
        <begin position="4"/>
        <end position="231"/>
    </location>
</feature>
<dbReference type="InterPro" id="IPR003439">
    <property type="entry name" value="ABC_transporter-like_ATP-bd"/>
</dbReference>
<evidence type="ECO:0000256" key="2">
    <source>
        <dbReference type="ARBA" id="ARBA00022448"/>
    </source>
</evidence>
<keyword evidence="7" id="KW-1185">Reference proteome</keyword>
<evidence type="ECO:0000313" key="6">
    <source>
        <dbReference type="EMBL" id="APT88473.1"/>
    </source>
</evidence>
<dbReference type="AlphaFoldDB" id="A0A1L7CRJ9"/>
<evidence type="ECO:0000259" key="5">
    <source>
        <dbReference type="PROSITE" id="PS50893"/>
    </source>
</evidence>